<proteinExistence type="predicted"/>
<dbReference type="EMBL" id="AP025516">
    <property type="protein sequence ID" value="BDD87751.1"/>
    <property type="molecule type" value="Genomic_DNA"/>
</dbReference>
<evidence type="ECO:0008006" key="4">
    <source>
        <dbReference type="Google" id="ProtNLM"/>
    </source>
</evidence>
<sequence length="72" mass="8044">MKLLWSGMVLAVLLVGGCSSEQQVEEESSAVERATEAAGREMAERIQRPIDKARAVQTQEDERNETIRKQAQ</sequence>
<dbReference type="PROSITE" id="PS51257">
    <property type="entry name" value="PROKAR_LIPOPROTEIN"/>
    <property type="match status" value="1"/>
</dbReference>
<keyword evidence="3" id="KW-1185">Reference proteome</keyword>
<dbReference type="Proteomes" id="UP000830055">
    <property type="component" value="Chromosome"/>
</dbReference>
<dbReference type="RefSeq" id="WP_284151165.1">
    <property type="nucleotide sequence ID" value="NZ_AP025516.1"/>
</dbReference>
<protein>
    <recommendedName>
        <fullName evidence="4">Secreted protein</fullName>
    </recommendedName>
</protein>
<gene>
    <name evidence="2" type="ORF">DPPLL_21160</name>
</gene>
<evidence type="ECO:0000256" key="1">
    <source>
        <dbReference type="SAM" id="MobiDB-lite"/>
    </source>
</evidence>
<name>A0ABN6M4E0_9BACT</name>
<reference evidence="2 3" key="1">
    <citation type="submission" date="2022-01" db="EMBL/GenBank/DDBJ databases">
        <title>Desulfofustis limnae sp. nov., a novel mesophilic sulfate-reducing bacterium isolated from marsh soil.</title>
        <authorList>
            <person name="Watanabe M."/>
            <person name="Takahashi A."/>
            <person name="Kojima H."/>
            <person name="Fukui M."/>
        </authorList>
    </citation>
    <scope>NUCLEOTIDE SEQUENCE [LARGE SCALE GENOMIC DNA]</scope>
    <source>
        <strain evidence="2 3">PPLL</strain>
    </source>
</reference>
<feature type="region of interest" description="Disordered" evidence="1">
    <location>
        <begin position="34"/>
        <end position="72"/>
    </location>
</feature>
<organism evidence="2 3">
    <name type="scientific">Desulfofustis limnaeus</name>
    <dbReference type="NCBI Taxonomy" id="2740163"/>
    <lineage>
        <taxon>Bacteria</taxon>
        <taxon>Pseudomonadati</taxon>
        <taxon>Thermodesulfobacteriota</taxon>
        <taxon>Desulfobulbia</taxon>
        <taxon>Desulfobulbales</taxon>
        <taxon>Desulfocapsaceae</taxon>
        <taxon>Desulfofustis</taxon>
    </lineage>
</organism>
<accession>A0ABN6M4E0</accession>
<evidence type="ECO:0000313" key="3">
    <source>
        <dbReference type="Proteomes" id="UP000830055"/>
    </source>
</evidence>
<evidence type="ECO:0000313" key="2">
    <source>
        <dbReference type="EMBL" id="BDD87751.1"/>
    </source>
</evidence>